<comment type="caution">
    <text evidence="3">The sequence shown here is derived from an EMBL/GenBank/DDBJ whole genome shotgun (WGS) entry which is preliminary data.</text>
</comment>
<dbReference type="GO" id="GO:0005829">
    <property type="term" value="C:cytosol"/>
    <property type="evidence" value="ECO:0007669"/>
    <property type="project" value="TreeGrafter"/>
</dbReference>
<dbReference type="EMBL" id="JQIF01000002">
    <property type="protein sequence ID" value="KGJ55000.1"/>
    <property type="molecule type" value="Genomic_DNA"/>
</dbReference>
<dbReference type="GO" id="GO:0019592">
    <property type="term" value="P:mannitol catabolic process"/>
    <property type="evidence" value="ECO:0007669"/>
    <property type="project" value="TreeGrafter"/>
</dbReference>
<feature type="domain" description="Mannitol dehydrogenase N-terminal" evidence="2">
    <location>
        <begin position="3"/>
        <end position="101"/>
    </location>
</feature>
<protein>
    <submittedName>
        <fullName evidence="3">Mannitol dehydrogenase</fullName>
    </submittedName>
</protein>
<dbReference type="Proteomes" id="UP000030008">
    <property type="component" value="Unassembled WGS sequence"/>
</dbReference>
<reference evidence="3 6" key="1">
    <citation type="submission" date="2014-08" db="EMBL/GenBank/DDBJ databases">
        <title>Clostridium innocuum, an unnegligible vancomycin-resistant pathogen causing extra-intestinal infections.</title>
        <authorList>
            <person name="Feng Y."/>
            <person name="Chiu C.-H."/>
        </authorList>
    </citation>
    <scope>NUCLEOTIDE SEQUENCE [LARGE SCALE GENOMIC DNA]</scope>
    <source>
        <strain evidence="3 6">AN88</strain>
    </source>
</reference>
<dbReference type="Pfam" id="PF01232">
    <property type="entry name" value="Mannitol_dh"/>
    <property type="match status" value="1"/>
</dbReference>
<dbReference type="EMBL" id="JAKTMA010000067">
    <property type="protein sequence ID" value="MCR0235411.1"/>
    <property type="molecule type" value="Genomic_DNA"/>
</dbReference>
<reference evidence="4" key="3">
    <citation type="journal article" date="2022" name="Clin. Infect. Dis.">
        <title>Association between Clostridium innocuum and antibiotic-associated diarrhea in adults and children: A cross-sectional study and comparative genomics analysis.</title>
        <authorList>
            <person name="Cherny K.E."/>
            <person name="Muscat E.B."/>
            <person name="Balaji A."/>
            <person name="Mukherjee J."/>
            <person name="Ozer E.A."/>
            <person name="Angarone M.P."/>
            <person name="Hauser A.R."/>
            <person name="Sichel J.S."/>
            <person name="Amponsah E."/>
            <person name="Kociolek L.K."/>
        </authorList>
    </citation>
    <scope>NUCLEOTIDE SEQUENCE</scope>
    <source>
        <strain evidence="4">NU1-AC-029v</strain>
    </source>
</reference>
<sequence length="109" mass="12420">MRRAVHFGAGSIGRGFIGERLHASGYEVVFADVNEDLINMINEEQGYELQLINHDLQSLYIDHVRALSTLGDKEKLLWELAHCDLITTSVWPNNLPKIALSFCIFQTKY</sequence>
<gene>
    <name evidence="3" type="ORF">CIAN88_00940</name>
    <name evidence="5" type="ORF">GT664_15270</name>
    <name evidence="4" type="ORF">MKC95_21840</name>
</gene>
<dbReference type="EMBL" id="WWTN01000028">
    <property type="protein sequence ID" value="MZH57068.1"/>
    <property type="molecule type" value="Genomic_DNA"/>
</dbReference>
<dbReference type="Proteomes" id="UP000604383">
    <property type="component" value="Unassembled WGS sequence"/>
</dbReference>
<dbReference type="RefSeq" id="WP_008817566.1">
    <property type="nucleotide sequence ID" value="NZ_AP025565.1"/>
</dbReference>
<proteinExistence type="predicted"/>
<accession>A0A099IBF4</accession>
<name>A0A099IBF4_CLOIN</name>
<dbReference type="AlphaFoldDB" id="A0A099IBF4"/>
<evidence type="ECO:0000313" key="4">
    <source>
        <dbReference type="EMBL" id="MCR0235411.1"/>
    </source>
</evidence>
<dbReference type="Proteomes" id="UP001203972">
    <property type="component" value="Unassembled WGS sequence"/>
</dbReference>
<dbReference type="PANTHER" id="PTHR30524:SF0">
    <property type="entry name" value="ALTRONATE OXIDOREDUCTASE-RELATED"/>
    <property type="match status" value="1"/>
</dbReference>
<evidence type="ECO:0000313" key="6">
    <source>
        <dbReference type="Proteomes" id="UP000030008"/>
    </source>
</evidence>
<evidence type="ECO:0000256" key="1">
    <source>
        <dbReference type="ARBA" id="ARBA00023002"/>
    </source>
</evidence>
<dbReference type="InterPro" id="IPR036291">
    <property type="entry name" value="NAD(P)-bd_dom_sf"/>
</dbReference>
<dbReference type="GO" id="GO:0008926">
    <property type="term" value="F:mannitol-1-phosphate 5-dehydrogenase activity"/>
    <property type="evidence" value="ECO:0007669"/>
    <property type="project" value="TreeGrafter"/>
</dbReference>
<dbReference type="SUPFAM" id="SSF51735">
    <property type="entry name" value="NAD(P)-binding Rossmann-fold domains"/>
    <property type="match status" value="1"/>
</dbReference>
<keyword evidence="1" id="KW-0560">Oxidoreductase</keyword>
<dbReference type="PANTHER" id="PTHR30524">
    <property type="entry name" value="MANNITOL-1-PHOSPHATE 5-DEHYDROGENASE"/>
    <property type="match status" value="1"/>
</dbReference>
<evidence type="ECO:0000313" key="3">
    <source>
        <dbReference type="EMBL" id="KGJ55000.1"/>
    </source>
</evidence>
<reference evidence="5" key="2">
    <citation type="journal article" date="2019" name="Nat. Med.">
        <title>A library of human gut bacterial isolates paired with longitudinal multiomics data enables mechanistic microbiome research.</title>
        <authorList>
            <person name="Poyet M."/>
            <person name="Groussin M."/>
            <person name="Gibbons S.M."/>
            <person name="Avila-Pacheco J."/>
            <person name="Jiang X."/>
            <person name="Kearney S.M."/>
            <person name="Perrotta A.R."/>
            <person name="Berdy B."/>
            <person name="Zhao S."/>
            <person name="Lieberman T.D."/>
            <person name="Swanson P.K."/>
            <person name="Smith M."/>
            <person name="Roesemann S."/>
            <person name="Alexander J.E."/>
            <person name="Rich S.A."/>
            <person name="Livny J."/>
            <person name="Vlamakis H."/>
            <person name="Clish C."/>
            <person name="Bullock K."/>
            <person name="Deik A."/>
            <person name="Scott J."/>
            <person name="Pierce K.A."/>
            <person name="Xavier R.J."/>
            <person name="Alm E.J."/>
        </authorList>
    </citation>
    <scope>NUCLEOTIDE SEQUENCE</scope>
    <source>
        <strain evidence="5">BIOML-A12</strain>
    </source>
</reference>
<organism evidence="3 6">
    <name type="scientific">Clostridium innocuum</name>
    <dbReference type="NCBI Taxonomy" id="1522"/>
    <lineage>
        <taxon>Bacteria</taxon>
        <taxon>Bacillati</taxon>
        <taxon>Bacillota</taxon>
        <taxon>Clostridia</taxon>
        <taxon>Eubacteriales</taxon>
        <taxon>Clostridiaceae</taxon>
        <taxon>Clostridium</taxon>
    </lineage>
</organism>
<evidence type="ECO:0000259" key="2">
    <source>
        <dbReference type="Pfam" id="PF01232"/>
    </source>
</evidence>
<dbReference type="Gene3D" id="3.40.50.720">
    <property type="entry name" value="NAD(P)-binding Rossmann-like Domain"/>
    <property type="match status" value="1"/>
</dbReference>
<dbReference type="InterPro" id="IPR013131">
    <property type="entry name" value="Mannitol_DH_N"/>
</dbReference>
<evidence type="ECO:0000313" key="5">
    <source>
        <dbReference type="EMBL" id="MZH57068.1"/>
    </source>
</evidence>